<accession>A0ABD5EPA0</accession>
<keyword evidence="1" id="KW-0732">Signal</keyword>
<dbReference type="RefSeq" id="WP_093826510.1">
    <property type="nucleotide sequence ID" value="NZ_JAVRES010000007.1"/>
</dbReference>
<keyword evidence="3" id="KW-1185">Reference proteome</keyword>
<protein>
    <recommendedName>
        <fullName evidence="4">Secreted protein</fullName>
    </recommendedName>
</protein>
<evidence type="ECO:0000313" key="3">
    <source>
        <dbReference type="Proteomes" id="UP001183535"/>
    </source>
</evidence>
<proteinExistence type="predicted"/>
<dbReference type="Proteomes" id="UP001183535">
    <property type="component" value="Unassembled WGS sequence"/>
</dbReference>
<evidence type="ECO:0008006" key="4">
    <source>
        <dbReference type="Google" id="ProtNLM"/>
    </source>
</evidence>
<dbReference type="EMBL" id="JAVRES010000007">
    <property type="protein sequence ID" value="MDT0436523.1"/>
    <property type="molecule type" value="Genomic_DNA"/>
</dbReference>
<organism evidence="2 3">
    <name type="scientific">Streptomyces doudnae</name>
    <dbReference type="NCBI Taxonomy" id="3075536"/>
    <lineage>
        <taxon>Bacteria</taxon>
        <taxon>Bacillati</taxon>
        <taxon>Actinomycetota</taxon>
        <taxon>Actinomycetes</taxon>
        <taxon>Kitasatosporales</taxon>
        <taxon>Streptomycetaceae</taxon>
        <taxon>Streptomyces</taxon>
    </lineage>
</organism>
<feature type="chain" id="PRO_5044754132" description="Secreted protein" evidence="1">
    <location>
        <begin position="36"/>
        <end position="61"/>
    </location>
</feature>
<name>A0ABD5EPA0_9ACTN</name>
<evidence type="ECO:0000256" key="1">
    <source>
        <dbReference type="SAM" id="SignalP"/>
    </source>
</evidence>
<evidence type="ECO:0000313" key="2">
    <source>
        <dbReference type="EMBL" id="MDT0436523.1"/>
    </source>
</evidence>
<reference evidence="3" key="1">
    <citation type="submission" date="2023-07" db="EMBL/GenBank/DDBJ databases">
        <title>30 novel species of actinomycetes from the DSMZ collection.</title>
        <authorList>
            <person name="Nouioui I."/>
        </authorList>
    </citation>
    <scope>NUCLEOTIDE SEQUENCE [LARGE SCALE GENOMIC DNA]</scope>
    <source>
        <strain evidence="3">DSM 41981</strain>
    </source>
</reference>
<dbReference type="AlphaFoldDB" id="A0ABD5EPA0"/>
<feature type="signal peptide" evidence="1">
    <location>
        <begin position="1"/>
        <end position="35"/>
    </location>
</feature>
<gene>
    <name evidence="2" type="ORF">RM877_17715</name>
</gene>
<sequence>MTLRTRNRTRRTASALAVLAAVIGLTAGTAATASATVDSQKKCFVDVYYEGHWVTVEVECS</sequence>
<comment type="caution">
    <text evidence="2">The sequence shown here is derived from an EMBL/GenBank/DDBJ whole genome shotgun (WGS) entry which is preliminary data.</text>
</comment>